<protein>
    <submittedName>
        <fullName evidence="2">Uncharacterized protein</fullName>
    </submittedName>
</protein>
<keyword evidence="1" id="KW-0472">Membrane</keyword>
<dbReference type="SUPFAM" id="SSF47923">
    <property type="entry name" value="Ypt/Rab-GAP domain of gyp1p"/>
    <property type="match status" value="1"/>
</dbReference>
<name>A0AAV7U9U8_PLEWA</name>
<keyword evidence="1" id="KW-1133">Transmembrane helix</keyword>
<evidence type="ECO:0000256" key="1">
    <source>
        <dbReference type="SAM" id="Phobius"/>
    </source>
</evidence>
<keyword evidence="3" id="KW-1185">Reference proteome</keyword>
<evidence type="ECO:0000313" key="3">
    <source>
        <dbReference type="Proteomes" id="UP001066276"/>
    </source>
</evidence>
<dbReference type="EMBL" id="JANPWB010000005">
    <property type="protein sequence ID" value="KAJ1185697.1"/>
    <property type="molecule type" value="Genomic_DNA"/>
</dbReference>
<dbReference type="Gene3D" id="1.10.472.80">
    <property type="entry name" value="Ypt/Rab-GAP domain of gyp1p, domain 3"/>
    <property type="match status" value="1"/>
</dbReference>
<gene>
    <name evidence="2" type="ORF">NDU88_002487</name>
</gene>
<dbReference type="Proteomes" id="UP001066276">
    <property type="component" value="Chromosome 3_1"/>
</dbReference>
<sequence length="831" mass="95405">MALCLMLSRFVLVAVFMAVRVMLSRCVLVAVFTAVRVLLSRCVLMAVFMAVLVMLSQCVLVAVFTAVQVLDKLGTVLADEVKEHLQEPKKRQMIFQLLGPQFVQKHFSEYPDQPSLLSSKNMSTTDRVRLEQVTLSMLQERCSKAAEHIHFQLRPDDDFTDMAPEMMNFVNDTCSHIETNMELHLSSREEQQKESTGEEDYSSWFSSWALLARRRPQSIESKDVHLAMRRHTVLSYSTKDKHLSSEPKVPPINCPGSEVLGESVCVILSSHPEHLQTVCERLSGRLLPKVLRRFIWVHKLLRSDHRVHFTDSKNNIEKGAREKFGRIVQHRLAELKLRSATRSPLSGLIENAVVETYENTPCLQPFATNEYMILETCKTLNILFVYNGRYEPYLIHWLLPLQVALKQTPAAAEHPYELAMYLYFLMQNLFPSWVEIFAMAERVMSLLETEDTELFTHLQRSFRNNVTFDPKDFLVELIAREREEAQKMISTSEGTKQHQPIGKELLVSPVIFLRKWMGEGFVSILDLPAILLIWDQLYMQDWNRKAMEDFCLAVLMLLKHSLMEAEDYPAIRQVLLFHGCHLLTADIQRAWIHLQQGGLPADIPDFNRLRSPREGPPSRKDEKVAVGFREILPVGVKDVQLTLNLSALLVPLSLSETWLNEFNPLDVKLTCTVYYDYVKLRTQTNTAKPVVIQRSRKEASDIENPVITLQFTDRWTFDSLDPSEFTDAADTGLDAVPFIVLRILYNYMESELLTLGWVKVDSFQKDPAGIPGIWAPREFSLLFPVCPGKEPVNMIAPKANHTPEGDFLKNTLLSFMYYHHVTILPLLTVRK</sequence>
<comment type="caution">
    <text evidence="2">The sequence shown here is derived from an EMBL/GenBank/DDBJ whole genome shotgun (WGS) entry which is preliminary data.</text>
</comment>
<feature type="transmembrane region" description="Helical" evidence="1">
    <location>
        <begin position="42"/>
        <end position="67"/>
    </location>
</feature>
<proteinExistence type="predicted"/>
<keyword evidence="1" id="KW-0812">Transmembrane</keyword>
<dbReference type="InterPro" id="IPR035969">
    <property type="entry name" value="Rab-GAP_TBC_sf"/>
</dbReference>
<accession>A0AAV7U9U8</accession>
<organism evidence="2 3">
    <name type="scientific">Pleurodeles waltl</name>
    <name type="common">Iberian ribbed newt</name>
    <dbReference type="NCBI Taxonomy" id="8319"/>
    <lineage>
        <taxon>Eukaryota</taxon>
        <taxon>Metazoa</taxon>
        <taxon>Chordata</taxon>
        <taxon>Craniata</taxon>
        <taxon>Vertebrata</taxon>
        <taxon>Euteleostomi</taxon>
        <taxon>Amphibia</taxon>
        <taxon>Batrachia</taxon>
        <taxon>Caudata</taxon>
        <taxon>Salamandroidea</taxon>
        <taxon>Salamandridae</taxon>
        <taxon>Pleurodelinae</taxon>
        <taxon>Pleurodeles</taxon>
    </lineage>
</organism>
<reference evidence="2" key="1">
    <citation type="journal article" date="2022" name="bioRxiv">
        <title>Sequencing and chromosome-scale assembly of the giantPleurodeles waltlgenome.</title>
        <authorList>
            <person name="Brown T."/>
            <person name="Elewa A."/>
            <person name="Iarovenko S."/>
            <person name="Subramanian E."/>
            <person name="Araus A.J."/>
            <person name="Petzold A."/>
            <person name="Susuki M."/>
            <person name="Suzuki K.-i.T."/>
            <person name="Hayashi T."/>
            <person name="Toyoda A."/>
            <person name="Oliveira C."/>
            <person name="Osipova E."/>
            <person name="Leigh N.D."/>
            <person name="Simon A."/>
            <person name="Yun M.H."/>
        </authorList>
    </citation>
    <scope>NUCLEOTIDE SEQUENCE</scope>
    <source>
        <strain evidence="2">20211129_DDA</strain>
        <tissue evidence="2">Liver</tissue>
    </source>
</reference>
<feature type="transmembrane region" description="Helical" evidence="1">
    <location>
        <begin position="12"/>
        <end position="35"/>
    </location>
</feature>
<evidence type="ECO:0000313" key="2">
    <source>
        <dbReference type="EMBL" id="KAJ1185697.1"/>
    </source>
</evidence>
<dbReference type="AlphaFoldDB" id="A0AAV7U9U8"/>